<feature type="domain" description="Cyclin-like" evidence="7">
    <location>
        <begin position="312"/>
        <end position="394"/>
    </location>
</feature>
<feature type="domain" description="Cyclin C-terminal" evidence="8">
    <location>
        <begin position="308"/>
        <end position="425"/>
    </location>
</feature>
<dbReference type="InterPro" id="IPR039361">
    <property type="entry name" value="Cyclin"/>
</dbReference>
<protein>
    <submittedName>
        <fullName evidence="9">Cyclin family protein</fullName>
    </submittedName>
</protein>
<dbReference type="GO" id="GO:0051301">
    <property type="term" value="P:cell division"/>
    <property type="evidence" value="ECO:0007669"/>
    <property type="project" value="UniProtKB-KW"/>
</dbReference>
<name>A0AAV8C8T4_9POAL</name>
<organism evidence="9 10">
    <name type="scientific">Rhynchospora pubera</name>
    <dbReference type="NCBI Taxonomy" id="906938"/>
    <lineage>
        <taxon>Eukaryota</taxon>
        <taxon>Viridiplantae</taxon>
        <taxon>Streptophyta</taxon>
        <taxon>Embryophyta</taxon>
        <taxon>Tracheophyta</taxon>
        <taxon>Spermatophyta</taxon>
        <taxon>Magnoliopsida</taxon>
        <taxon>Liliopsida</taxon>
        <taxon>Poales</taxon>
        <taxon>Cyperaceae</taxon>
        <taxon>Cyperoideae</taxon>
        <taxon>Rhynchosporeae</taxon>
        <taxon>Rhynchospora</taxon>
    </lineage>
</organism>
<keyword evidence="10" id="KW-1185">Reference proteome</keyword>
<accession>A0AAV8C8T4</accession>
<comment type="similarity">
    <text evidence="1">Belongs to the cyclin family. Cyclin AB subfamily.</text>
</comment>
<sequence length="440" mass="49698">MATRNQNLVVPQQQRGAVVQKQKAVVGKGEVKGRPALNNISNNVENVNRPITRSFGAKLLANAQAQAVAAPNKKPLTLPFDNQAAPRVPAPRPASKKQVKPVLKQNEIINLDSDSDPDKGTKPMSISDPRSKKREVHSLTSVLSARSKIACGISEKPSQHIDEIDLPDVNNQLAVVEYVEDLYTFYKQQQHVCRPIDYMHNQLDINPKMRAILVDWIIEVHHKFELMPETLYLTIYIVDRYLSLEYVARRQLQLVGMCAMLIACKYEEIWAPEVSDFIHIADSAYTREEILGKEKEILNKLEWYLTVPTAYMFLVRFVKAAKADKELEHMIYFFAELGLMQYNLIQFCPSMVAASAVYAALCTLKKSPLWTDTLKRHTSYSEDQLMECTQVLVNAHIAAPDSKLRVVYKKYMLEQFGGVARYPPAMSMIEGLNSGAPSSS</sequence>
<dbReference type="InterPro" id="IPR013763">
    <property type="entry name" value="Cyclin-like_dom"/>
</dbReference>
<dbReference type="InterPro" id="IPR006671">
    <property type="entry name" value="Cyclin_N"/>
</dbReference>
<evidence type="ECO:0000256" key="1">
    <source>
        <dbReference type="ARBA" id="ARBA00006955"/>
    </source>
</evidence>
<dbReference type="Gene3D" id="1.10.472.10">
    <property type="entry name" value="Cyclin-like"/>
    <property type="match status" value="2"/>
</dbReference>
<dbReference type="PIRSF" id="PIRSF001771">
    <property type="entry name" value="Cyclin_A_B_D_E"/>
    <property type="match status" value="1"/>
</dbReference>
<keyword evidence="2" id="KW-0132">Cell division</keyword>
<dbReference type="SMART" id="SM01332">
    <property type="entry name" value="Cyclin_C"/>
    <property type="match status" value="1"/>
</dbReference>
<evidence type="ECO:0000256" key="6">
    <source>
        <dbReference type="SAM" id="MobiDB-lite"/>
    </source>
</evidence>
<gene>
    <name evidence="9" type="ORF">LUZ62_085346</name>
</gene>
<dbReference type="PROSITE" id="PS00292">
    <property type="entry name" value="CYCLINS"/>
    <property type="match status" value="1"/>
</dbReference>
<dbReference type="EMBL" id="JAMFTS010000005">
    <property type="protein sequence ID" value="KAJ4750941.1"/>
    <property type="molecule type" value="Genomic_DNA"/>
</dbReference>
<dbReference type="InterPro" id="IPR048258">
    <property type="entry name" value="Cyclins_cyclin-box"/>
</dbReference>
<dbReference type="GO" id="GO:0010332">
    <property type="term" value="P:response to gamma radiation"/>
    <property type="evidence" value="ECO:0007669"/>
    <property type="project" value="UniProtKB-ARBA"/>
</dbReference>
<dbReference type="Pfam" id="PF00134">
    <property type="entry name" value="Cyclin_N"/>
    <property type="match status" value="1"/>
</dbReference>
<dbReference type="InterPro" id="IPR004367">
    <property type="entry name" value="Cyclin_C-dom"/>
</dbReference>
<dbReference type="AlphaFoldDB" id="A0AAV8C8T4"/>
<keyword evidence="4" id="KW-0131">Cell cycle</keyword>
<evidence type="ECO:0000256" key="2">
    <source>
        <dbReference type="ARBA" id="ARBA00022618"/>
    </source>
</evidence>
<evidence type="ECO:0000313" key="10">
    <source>
        <dbReference type="Proteomes" id="UP001140206"/>
    </source>
</evidence>
<dbReference type="SMART" id="SM00385">
    <property type="entry name" value="CYCLIN"/>
    <property type="match status" value="2"/>
</dbReference>
<evidence type="ECO:0000259" key="7">
    <source>
        <dbReference type="SMART" id="SM00385"/>
    </source>
</evidence>
<feature type="domain" description="Cyclin-like" evidence="7">
    <location>
        <begin position="215"/>
        <end position="299"/>
    </location>
</feature>
<keyword evidence="3 5" id="KW-0195">Cyclin</keyword>
<dbReference type="GO" id="GO:0016538">
    <property type="term" value="F:cyclin-dependent protein serine/threonine kinase regulator activity"/>
    <property type="evidence" value="ECO:0007669"/>
    <property type="project" value="InterPro"/>
</dbReference>
<dbReference type="GO" id="GO:0044772">
    <property type="term" value="P:mitotic cell cycle phase transition"/>
    <property type="evidence" value="ECO:0007669"/>
    <property type="project" value="InterPro"/>
</dbReference>
<evidence type="ECO:0000256" key="4">
    <source>
        <dbReference type="ARBA" id="ARBA00023306"/>
    </source>
</evidence>
<feature type="region of interest" description="Disordered" evidence="6">
    <location>
        <begin position="82"/>
        <end position="137"/>
    </location>
</feature>
<dbReference type="FunFam" id="1.10.472.10:FF:000032">
    <property type="entry name" value="G2/mitotic-specific cyclin-1"/>
    <property type="match status" value="1"/>
</dbReference>
<dbReference type="Proteomes" id="UP001140206">
    <property type="component" value="Chromosome 5"/>
</dbReference>
<proteinExistence type="inferred from homology"/>
<dbReference type="InterPro" id="IPR046965">
    <property type="entry name" value="Cyclin_A/B-like"/>
</dbReference>
<evidence type="ECO:0000256" key="5">
    <source>
        <dbReference type="RuleBase" id="RU000383"/>
    </source>
</evidence>
<evidence type="ECO:0000259" key="8">
    <source>
        <dbReference type="SMART" id="SM01332"/>
    </source>
</evidence>
<reference evidence="9" key="1">
    <citation type="submission" date="2022-08" db="EMBL/GenBank/DDBJ databases">
        <authorList>
            <person name="Marques A."/>
        </authorList>
    </citation>
    <scope>NUCLEOTIDE SEQUENCE</scope>
    <source>
        <strain evidence="9">RhyPub2mFocal</strain>
        <tissue evidence="9">Leaves</tissue>
    </source>
</reference>
<dbReference type="InterPro" id="IPR036915">
    <property type="entry name" value="Cyclin-like_sf"/>
</dbReference>
<dbReference type="PANTHER" id="PTHR10177">
    <property type="entry name" value="CYCLINS"/>
    <property type="match status" value="1"/>
</dbReference>
<comment type="caution">
    <text evidence="9">The sequence shown here is derived from an EMBL/GenBank/DDBJ whole genome shotgun (WGS) entry which is preliminary data.</text>
</comment>
<dbReference type="Pfam" id="PF02984">
    <property type="entry name" value="Cyclin_C"/>
    <property type="match status" value="1"/>
</dbReference>
<evidence type="ECO:0000256" key="3">
    <source>
        <dbReference type="ARBA" id="ARBA00023127"/>
    </source>
</evidence>
<evidence type="ECO:0000313" key="9">
    <source>
        <dbReference type="EMBL" id="KAJ4750941.1"/>
    </source>
</evidence>
<dbReference type="SUPFAM" id="SSF47954">
    <property type="entry name" value="Cyclin-like"/>
    <property type="match status" value="2"/>
</dbReference>